<feature type="region of interest" description="Disordered" evidence="1">
    <location>
        <begin position="97"/>
        <end position="117"/>
    </location>
</feature>
<protein>
    <submittedName>
        <fullName evidence="2">Uncharacterized protein</fullName>
    </submittedName>
</protein>
<evidence type="ECO:0000256" key="1">
    <source>
        <dbReference type="SAM" id="MobiDB-lite"/>
    </source>
</evidence>
<dbReference type="AlphaFoldDB" id="A0A0R1L9A7"/>
<keyword evidence="3" id="KW-1185">Reference proteome</keyword>
<dbReference type="Proteomes" id="UP000051581">
    <property type="component" value="Unassembled WGS sequence"/>
</dbReference>
<dbReference type="EMBL" id="AZEA01000002">
    <property type="protein sequence ID" value="KRK89553.1"/>
    <property type="molecule type" value="Genomic_DNA"/>
</dbReference>
<organism evidence="2 3">
    <name type="scientific">Lentilactobacillus sunkii DSM 19904</name>
    <dbReference type="NCBI Taxonomy" id="1423808"/>
    <lineage>
        <taxon>Bacteria</taxon>
        <taxon>Bacillati</taxon>
        <taxon>Bacillota</taxon>
        <taxon>Bacilli</taxon>
        <taxon>Lactobacillales</taxon>
        <taxon>Lactobacillaceae</taxon>
        <taxon>Lentilactobacillus</taxon>
    </lineage>
</organism>
<evidence type="ECO:0000313" key="3">
    <source>
        <dbReference type="Proteomes" id="UP000051581"/>
    </source>
</evidence>
<proteinExistence type="predicted"/>
<evidence type="ECO:0000313" key="2">
    <source>
        <dbReference type="EMBL" id="KRK89553.1"/>
    </source>
</evidence>
<reference evidence="2 3" key="1">
    <citation type="journal article" date="2015" name="Genome Announc.">
        <title>Expanding the biotechnology potential of lactobacilli through comparative genomics of 213 strains and associated genera.</title>
        <authorList>
            <person name="Sun Z."/>
            <person name="Harris H.M."/>
            <person name="McCann A."/>
            <person name="Guo C."/>
            <person name="Argimon S."/>
            <person name="Zhang W."/>
            <person name="Yang X."/>
            <person name="Jeffery I.B."/>
            <person name="Cooney J.C."/>
            <person name="Kagawa T.F."/>
            <person name="Liu W."/>
            <person name="Song Y."/>
            <person name="Salvetti E."/>
            <person name="Wrobel A."/>
            <person name="Rasinkangas P."/>
            <person name="Parkhill J."/>
            <person name="Rea M.C."/>
            <person name="O'Sullivan O."/>
            <person name="Ritari J."/>
            <person name="Douillard F.P."/>
            <person name="Paul Ross R."/>
            <person name="Yang R."/>
            <person name="Briner A.E."/>
            <person name="Felis G.E."/>
            <person name="de Vos W.M."/>
            <person name="Barrangou R."/>
            <person name="Klaenhammer T.R."/>
            <person name="Caufield P.W."/>
            <person name="Cui Y."/>
            <person name="Zhang H."/>
            <person name="O'Toole P.W."/>
        </authorList>
    </citation>
    <scope>NUCLEOTIDE SEQUENCE [LARGE SCALE GENOMIC DNA]</scope>
    <source>
        <strain evidence="2 3">DSM 19904</strain>
    </source>
</reference>
<comment type="caution">
    <text evidence="2">The sequence shown here is derived from an EMBL/GenBank/DDBJ whole genome shotgun (WGS) entry which is preliminary data.</text>
</comment>
<accession>A0A0R1L9A7</accession>
<dbReference type="PATRIC" id="fig|1423808.3.peg.1154"/>
<sequence>MAIIGFMTFSPNSQRVLASSQGQMSNLGTTKGTPTTITPKLAKIPTDDKQNLDTSAHIVNGNHINLQTGSFLLQEMQAKYMLDNIWTTQVPSVLNKAGSDEGENWTGTGHTRDGITGEGKDGAGVTYTFTDGKLLIVPDDSNIVSQTDTLWNAAYYTIDEHHIMIKCMGGTWDGTKKMDDNTYTYFFVTVTGPSSINVKFMPFSGHYDGLDYIHFLMDLDLTEQETKGTNIDNPSSKTTDKYTNVMAFNLPPRHSDDASEPSWQVYIPTRKLNSFTNQIFSKNQIMKKQLAIAKRDPWHVQQKIETDAWQETNGNFLKSLYDTLKSVESPKSISNFKKAVNIMKAPNPEKDYPKFNKFIKKYKNKHPKAYKQIRSFEKKHPSSITKERMKLEPMTRIQRSQIESLKEYMIQYANAKLSKGDYDYNKLNKISSKLDTVLRGKAEFKETFDKYMRGYNILNDVISFERAIVYVGESQNDPVSFINNQRDLESFPVQKVESQNIINAFAQAYQINNKTKSGYIEMTAHVKENGYPMYITVQQTNDAPDGLVPYTY</sequence>
<name>A0A0R1L9A7_9LACO</name>
<gene>
    <name evidence="2" type="ORF">FD17_GL001142</name>
</gene>